<dbReference type="Pfam" id="PF07690">
    <property type="entry name" value="MFS_1"/>
    <property type="match status" value="1"/>
</dbReference>
<dbReference type="AlphaFoldDB" id="A0A517XQW8"/>
<name>A0A517XQW8_9BACT</name>
<dbReference type="InterPro" id="IPR050382">
    <property type="entry name" value="MFS_Na/Anion_cotransporter"/>
</dbReference>
<feature type="transmembrane region" description="Helical" evidence="5">
    <location>
        <begin position="358"/>
        <end position="379"/>
    </location>
</feature>
<comment type="subcellular location">
    <subcellularLocation>
        <location evidence="1">Membrane</location>
        <topology evidence="1">Multi-pass membrane protein</topology>
    </subcellularLocation>
</comment>
<dbReference type="Gene3D" id="1.20.1250.20">
    <property type="entry name" value="MFS general substrate transporter like domains"/>
    <property type="match status" value="2"/>
</dbReference>
<dbReference type="InterPro" id="IPR011701">
    <property type="entry name" value="MFS"/>
</dbReference>
<dbReference type="SUPFAM" id="SSF103473">
    <property type="entry name" value="MFS general substrate transporter"/>
    <property type="match status" value="1"/>
</dbReference>
<evidence type="ECO:0000256" key="1">
    <source>
        <dbReference type="ARBA" id="ARBA00004141"/>
    </source>
</evidence>
<gene>
    <name evidence="7" type="primary">sauU_4</name>
    <name evidence="7" type="ORF">ETAA1_18540</name>
</gene>
<keyword evidence="2 5" id="KW-0812">Transmembrane</keyword>
<protein>
    <submittedName>
        <fullName evidence="7">Putative sulfoacetate transporter SauU</fullName>
    </submittedName>
</protein>
<sequence length="426" mass="45335">MPAPSRARFVLALWLCGLAGVLYLDRVCFGQAIDPMQRELGLTNTQIGYVAMAFTIAYGLFEIPTGRLGDRFGSRSVLARIVIWWSVFTALTGAAWGFASLVAIRFLFGAGEAGAFPNAARVISRWFPVAERGRVQGVMLTAAQLGGAASPVAAALVIELAGWRWAFVVFGSVGVVWAVGFYLWFRDDPAVHPSVNAEELATIRAGVEVRPLEPGPVPWATVLTNRGVLVLGLIMVIGAFYTYLSYTWLSKYLVAARGLDNLAAGRLSSLVLAGSAAGVFLGGLIADRITAVAADAVAARRRLAVACYLAAAACLFAGARADDALFSATLMAAAMLAMHLTLPNWWSVAIPQCGRHVGALFGLMNGVGVIGAAASQWFVGRFADWRAELGYTGREQWDPLFDVYVGVLVCGAAAWAAYRPRPLPDA</sequence>
<feature type="domain" description="Major facilitator superfamily (MFS) profile" evidence="6">
    <location>
        <begin position="9"/>
        <end position="423"/>
    </location>
</feature>
<dbReference type="GO" id="GO:0022857">
    <property type="term" value="F:transmembrane transporter activity"/>
    <property type="evidence" value="ECO:0007669"/>
    <property type="project" value="InterPro"/>
</dbReference>
<dbReference type="Proteomes" id="UP000319576">
    <property type="component" value="Chromosome"/>
</dbReference>
<accession>A0A517XQW8</accession>
<evidence type="ECO:0000256" key="2">
    <source>
        <dbReference type="ARBA" id="ARBA00022692"/>
    </source>
</evidence>
<feature type="transmembrane region" description="Helical" evidence="5">
    <location>
        <begin position="228"/>
        <end position="249"/>
    </location>
</feature>
<evidence type="ECO:0000313" key="8">
    <source>
        <dbReference type="Proteomes" id="UP000319576"/>
    </source>
</evidence>
<feature type="transmembrane region" description="Helical" evidence="5">
    <location>
        <begin position="269"/>
        <end position="291"/>
    </location>
</feature>
<feature type="transmembrane region" description="Helical" evidence="5">
    <location>
        <begin position="77"/>
        <end position="96"/>
    </location>
</feature>
<evidence type="ECO:0000259" key="6">
    <source>
        <dbReference type="PROSITE" id="PS50850"/>
    </source>
</evidence>
<dbReference type="RefSeq" id="WP_202920777.1">
    <property type="nucleotide sequence ID" value="NZ_CP036273.1"/>
</dbReference>
<dbReference type="InterPro" id="IPR036259">
    <property type="entry name" value="MFS_trans_sf"/>
</dbReference>
<organism evidence="7 8">
    <name type="scientific">Urbifossiella limnaea</name>
    <dbReference type="NCBI Taxonomy" id="2528023"/>
    <lineage>
        <taxon>Bacteria</taxon>
        <taxon>Pseudomonadati</taxon>
        <taxon>Planctomycetota</taxon>
        <taxon>Planctomycetia</taxon>
        <taxon>Gemmatales</taxon>
        <taxon>Gemmataceae</taxon>
        <taxon>Urbifossiella</taxon>
    </lineage>
</organism>
<evidence type="ECO:0000256" key="4">
    <source>
        <dbReference type="ARBA" id="ARBA00023136"/>
    </source>
</evidence>
<feature type="transmembrane region" description="Helical" evidence="5">
    <location>
        <begin position="399"/>
        <end position="418"/>
    </location>
</feature>
<keyword evidence="8" id="KW-1185">Reference proteome</keyword>
<keyword evidence="4 5" id="KW-0472">Membrane</keyword>
<dbReference type="GO" id="GO:0016020">
    <property type="term" value="C:membrane"/>
    <property type="evidence" value="ECO:0007669"/>
    <property type="project" value="UniProtKB-SubCell"/>
</dbReference>
<dbReference type="KEGG" id="uli:ETAA1_18540"/>
<dbReference type="PANTHER" id="PTHR11662">
    <property type="entry name" value="SOLUTE CARRIER FAMILY 17"/>
    <property type="match status" value="1"/>
</dbReference>
<reference evidence="7 8" key="1">
    <citation type="submission" date="2019-02" db="EMBL/GenBank/DDBJ databases">
        <title>Deep-cultivation of Planctomycetes and their phenomic and genomic characterization uncovers novel biology.</title>
        <authorList>
            <person name="Wiegand S."/>
            <person name="Jogler M."/>
            <person name="Boedeker C."/>
            <person name="Pinto D."/>
            <person name="Vollmers J."/>
            <person name="Rivas-Marin E."/>
            <person name="Kohn T."/>
            <person name="Peeters S.H."/>
            <person name="Heuer A."/>
            <person name="Rast P."/>
            <person name="Oberbeckmann S."/>
            <person name="Bunk B."/>
            <person name="Jeske O."/>
            <person name="Meyerdierks A."/>
            <person name="Storesund J.E."/>
            <person name="Kallscheuer N."/>
            <person name="Luecker S."/>
            <person name="Lage O.M."/>
            <person name="Pohl T."/>
            <person name="Merkel B.J."/>
            <person name="Hornburger P."/>
            <person name="Mueller R.-W."/>
            <person name="Bruemmer F."/>
            <person name="Labrenz M."/>
            <person name="Spormann A.M."/>
            <person name="Op den Camp H."/>
            <person name="Overmann J."/>
            <person name="Amann R."/>
            <person name="Jetten M.S.M."/>
            <person name="Mascher T."/>
            <person name="Medema M.H."/>
            <person name="Devos D.P."/>
            <person name="Kaster A.-K."/>
            <person name="Ovreas L."/>
            <person name="Rohde M."/>
            <person name="Galperin M.Y."/>
            <person name="Jogler C."/>
        </authorList>
    </citation>
    <scope>NUCLEOTIDE SEQUENCE [LARGE SCALE GENOMIC DNA]</scope>
    <source>
        <strain evidence="7 8">ETA_A1</strain>
    </source>
</reference>
<dbReference type="PROSITE" id="PS50850">
    <property type="entry name" value="MFS"/>
    <property type="match status" value="1"/>
</dbReference>
<proteinExistence type="predicted"/>
<evidence type="ECO:0000313" key="7">
    <source>
        <dbReference type="EMBL" id="QDU19915.1"/>
    </source>
</evidence>
<feature type="transmembrane region" description="Helical" evidence="5">
    <location>
        <begin position="325"/>
        <end position="346"/>
    </location>
</feature>
<dbReference type="PANTHER" id="PTHR11662:SF399">
    <property type="entry name" value="FI19708P1-RELATED"/>
    <property type="match status" value="1"/>
</dbReference>
<feature type="transmembrane region" description="Helical" evidence="5">
    <location>
        <begin position="303"/>
        <end position="319"/>
    </location>
</feature>
<dbReference type="InterPro" id="IPR020846">
    <property type="entry name" value="MFS_dom"/>
</dbReference>
<keyword evidence="3 5" id="KW-1133">Transmembrane helix</keyword>
<feature type="transmembrane region" description="Helical" evidence="5">
    <location>
        <begin position="164"/>
        <end position="185"/>
    </location>
</feature>
<feature type="transmembrane region" description="Helical" evidence="5">
    <location>
        <begin position="46"/>
        <end position="65"/>
    </location>
</feature>
<evidence type="ECO:0000256" key="5">
    <source>
        <dbReference type="SAM" id="Phobius"/>
    </source>
</evidence>
<dbReference type="EMBL" id="CP036273">
    <property type="protein sequence ID" value="QDU19915.1"/>
    <property type="molecule type" value="Genomic_DNA"/>
</dbReference>
<evidence type="ECO:0000256" key="3">
    <source>
        <dbReference type="ARBA" id="ARBA00022989"/>
    </source>
</evidence>